<evidence type="ECO:0000313" key="3">
    <source>
        <dbReference type="EMBL" id="TVY16467.1"/>
    </source>
</evidence>
<dbReference type="InterPro" id="IPR031606">
    <property type="entry name" value="Kch1/2"/>
</dbReference>
<sequence>MLCSRRVKEADLKAEQKWDFISLNDFKTTSCFAYLAYGYLWVSLLISVSVYGVDTFTAVNLLVFNKWSGEIQPKVPFSISKWIFASCIIASWVNLGYEHLRAMRVIKRGAVAESFLDSLAVRLQSIRLGKGRGYRRFLVFAELTKSKKGAEYVALFTYFSFQAWIRIIFCQGPRQVMNALTLYSVYTAKLEANDAKDVGSFLTTFFQNIALLAKESNQQAVVLSGMVFTMIIWIFGALSLILATLFYVFFLWHWIPNADGGLSGYCQRKVDKRLSKIVSVKVNKAIAKDEERRLKADARSVKKGEKPTGGRQATLPVLYDQKSDDKLPQMPNLSRNDTMATLPLYSSRPGTPSDQPPMPAFELNELGQKRPFNGRSVTDSSTASNAPLMGNASDMGYGRSGSPAPSLRSIETNGYSAPPRIMTGNTNNSQYRGPTPGPRMPSAMGNGGYTQSPISYTDNNGLPPRMPTAMGDGGYTQSPVSYTDNNGLPPRMPTAMGDRAYTPSPTTYMDGRDTPQSQASNDTFGRPMPRAVGDLRSNTPAGPAPSMGRRTPFDPYSNSNDRSSPAPLSDFGRNSPAPGRNSPAPSTTTGGYQAYNPNMRPAPTSNPQGQQPQQYRNMTDPGSGPPRGDYFNTPVPQRAGTSQGRQQVPARLASPAPYNQRGSPSPNGFGEMDSPGYRRS</sequence>
<dbReference type="AlphaFoldDB" id="A0A8T9B9S3"/>
<name>A0A8T9B9S3_9HELO</name>
<feature type="compositionally biased region" description="Polar residues" evidence="1">
    <location>
        <begin position="603"/>
        <end position="617"/>
    </location>
</feature>
<reference evidence="3 4" key="1">
    <citation type="submission" date="2018-05" db="EMBL/GenBank/DDBJ databases">
        <title>Whole genome sequencing for identification of molecular markers to develop diagnostic detection tools for the regulated plant pathogen Lachnellula willkommii.</title>
        <authorList>
            <person name="Giroux E."/>
            <person name="Bilodeau G."/>
        </authorList>
    </citation>
    <scope>NUCLEOTIDE SEQUENCE [LARGE SCALE GENOMIC DNA]</scope>
    <source>
        <strain evidence="3 4">CBS 203.66</strain>
    </source>
</reference>
<dbReference type="PANTHER" id="PTHR36424">
    <property type="entry name" value="PHEROMONE-REGULATED MEMBRANE PROTEIN 6"/>
    <property type="match status" value="1"/>
</dbReference>
<keyword evidence="4" id="KW-1185">Reference proteome</keyword>
<dbReference type="PANTHER" id="PTHR36424:SF1">
    <property type="entry name" value="LOW AFFINITY K(+) TRANSPORTER 1-RELATED"/>
    <property type="match status" value="1"/>
</dbReference>
<proteinExistence type="predicted"/>
<organism evidence="3 4">
    <name type="scientific">Lachnellula arida</name>
    <dbReference type="NCBI Taxonomy" id="1316785"/>
    <lineage>
        <taxon>Eukaryota</taxon>
        <taxon>Fungi</taxon>
        <taxon>Dikarya</taxon>
        <taxon>Ascomycota</taxon>
        <taxon>Pezizomycotina</taxon>
        <taxon>Leotiomycetes</taxon>
        <taxon>Helotiales</taxon>
        <taxon>Lachnaceae</taxon>
        <taxon>Lachnellula</taxon>
    </lineage>
</organism>
<keyword evidence="2" id="KW-1133">Transmembrane helix</keyword>
<feature type="compositionally biased region" description="Polar residues" evidence="1">
    <location>
        <begin position="475"/>
        <end position="486"/>
    </location>
</feature>
<keyword evidence="2" id="KW-0812">Transmembrane</keyword>
<feature type="transmembrane region" description="Helical" evidence="2">
    <location>
        <begin position="79"/>
        <end position="97"/>
    </location>
</feature>
<evidence type="ECO:0000313" key="4">
    <source>
        <dbReference type="Proteomes" id="UP000469559"/>
    </source>
</evidence>
<feature type="transmembrane region" description="Helical" evidence="2">
    <location>
        <begin position="31"/>
        <end position="53"/>
    </location>
</feature>
<feature type="compositionally biased region" description="Polar residues" evidence="1">
    <location>
        <begin position="375"/>
        <end position="385"/>
    </location>
</feature>
<feature type="compositionally biased region" description="Polar residues" evidence="1">
    <location>
        <begin position="449"/>
        <end position="460"/>
    </location>
</feature>
<feature type="compositionally biased region" description="Basic and acidic residues" evidence="1">
    <location>
        <begin position="293"/>
        <end position="308"/>
    </location>
</feature>
<evidence type="ECO:0000256" key="1">
    <source>
        <dbReference type="SAM" id="MobiDB-lite"/>
    </source>
</evidence>
<dbReference type="GO" id="GO:0015079">
    <property type="term" value="F:potassium ion transmembrane transporter activity"/>
    <property type="evidence" value="ECO:0007669"/>
    <property type="project" value="InterPro"/>
</dbReference>
<feature type="transmembrane region" description="Helical" evidence="2">
    <location>
        <begin position="221"/>
        <end position="254"/>
    </location>
</feature>
<feature type="region of interest" description="Disordered" evidence="1">
    <location>
        <begin position="293"/>
        <end position="315"/>
    </location>
</feature>
<gene>
    <name evidence="3" type="primary">YJR054W</name>
    <name evidence="3" type="ORF">LARI1_G006334</name>
</gene>
<accession>A0A8T9B9S3</accession>
<dbReference type="OrthoDB" id="2128042at2759"/>
<comment type="caution">
    <text evidence="3">The sequence shown here is derived from an EMBL/GenBank/DDBJ whole genome shotgun (WGS) entry which is preliminary data.</text>
</comment>
<evidence type="ECO:0000256" key="2">
    <source>
        <dbReference type="SAM" id="Phobius"/>
    </source>
</evidence>
<feature type="region of interest" description="Disordered" evidence="1">
    <location>
        <begin position="371"/>
        <end position="680"/>
    </location>
</feature>
<feature type="compositionally biased region" description="Polar residues" evidence="1">
    <location>
        <begin position="514"/>
        <end position="523"/>
    </location>
</feature>
<dbReference type="EMBL" id="QGMF01000363">
    <property type="protein sequence ID" value="TVY16467.1"/>
    <property type="molecule type" value="Genomic_DNA"/>
</dbReference>
<feature type="compositionally biased region" description="Polar residues" evidence="1">
    <location>
        <begin position="423"/>
        <end position="432"/>
    </location>
</feature>
<keyword evidence="2" id="KW-0472">Membrane</keyword>
<protein>
    <submittedName>
        <fullName evidence="3">Putative vacuolar membrane protein</fullName>
    </submittedName>
</protein>
<dbReference type="GO" id="GO:0005886">
    <property type="term" value="C:plasma membrane"/>
    <property type="evidence" value="ECO:0007669"/>
    <property type="project" value="InterPro"/>
</dbReference>
<dbReference type="Pfam" id="PF16944">
    <property type="entry name" value="KCH"/>
    <property type="match status" value="1"/>
</dbReference>
<dbReference type="Proteomes" id="UP000469559">
    <property type="component" value="Unassembled WGS sequence"/>
</dbReference>